<sequence>MFFLGRIKDYCKVGELFNMDYKRLFYVHFSNIDIIILTNSIVYGYLPLSAGIVGQWFFLIFKKYTLPVHNDIKVRLGMQVLLVLGYSKLRHLHTIPCCKEL</sequence>
<reference evidence="2" key="2">
    <citation type="journal article" date="2015" name="Data Brief">
        <title>Shoot transcriptome of the giant reed, Arundo donax.</title>
        <authorList>
            <person name="Barrero R.A."/>
            <person name="Guerrero F.D."/>
            <person name="Moolhuijzen P."/>
            <person name="Goolsby J.A."/>
            <person name="Tidwell J."/>
            <person name="Bellgard S.E."/>
            <person name="Bellgard M.I."/>
        </authorList>
    </citation>
    <scope>NUCLEOTIDE SEQUENCE</scope>
    <source>
        <tissue evidence="2">Shoot tissue taken approximately 20 cm above the soil surface</tissue>
    </source>
</reference>
<dbReference type="AlphaFoldDB" id="A0A0A9A549"/>
<proteinExistence type="predicted"/>
<protein>
    <submittedName>
        <fullName evidence="2">Uncharacterized protein</fullName>
    </submittedName>
</protein>
<accession>A0A0A9A549</accession>
<feature type="transmembrane region" description="Helical" evidence="1">
    <location>
        <begin position="34"/>
        <end position="61"/>
    </location>
</feature>
<evidence type="ECO:0000313" key="2">
    <source>
        <dbReference type="EMBL" id="JAD42142.1"/>
    </source>
</evidence>
<keyword evidence="1" id="KW-0812">Transmembrane</keyword>
<keyword evidence="1" id="KW-0472">Membrane</keyword>
<dbReference type="EMBL" id="GBRH01255753">
    <property type="protein sequence ID" value="JAD42142.1"/>
    <property type="molecule type" value="Transcribed_RNA"/>
</dbReference>
<reference evidence="2" key="1">
    <citation type="submission" date="2014-09" db="EMBL/GenBank/DDBJ databases">
        <authorList>
            <person name="Magalhaes I.L.F."/>
            <person name="Oliveira U."/>
            <person name="Santos F.R."/>
            <person name="Vidigal T.H.D.A."/>
            <person name="Brescovit A.D."/>
            <person name="Santos A.J."/>
        </authorList>
    </citation>
    <scope>NUCLEOTIDE SEQUENCE</scope>
    <source>
        <tissue evidence="2">Shoot tissue taken approximately 20 cm above the soil surface</tissue>
    </source>
</reference>
<name>A0A0A9A549_ARUDO</name>
<organism evidence="2">
    <name type="scientific">Arundo donax</name>
    <name type="common">Giant reed</name>
    <name type="synonym">Donax arundinaceus</name>
    <dbReference type="NCBI Taxonomy" id="35708"/>
    <lineage>
        <taxon>Eukaryota</taxon>
        <taxon>Viridiplantae</taxon>
        <taxon>Streptophyta</taxon>
        <taxon>Embryophyta</taxon>
        <taxon>Tracheophyta</taxon>
        <taxon>Spermatophyta</taxon>
        <taxon>Magnoliopsida</taxon>
        <taxon>Liliopsida</taxon>
        <taxon>Poales</taxon>
        <taxon>Poaceae</taxon>
        <taxon>PACMAD clade</taxon>
        <taxon>Arundinoideae</taxon>
        <taxon>Arundineae</taxon>
        <taxon>Arundo</taxon>
    </lineage>
</organism>
<keyword evidence="1" id="KW-1133">Transmembrane helix</keyword>
<evidence type="ECO:0000256" key="1">
    <source>
        <dbReference type="SAM" id="Phobius"/>
    </source>
</evidence>